<reference evidence="1 2" key="1">
    <citation type="submission" date="2019-08" db="EMBL/GenBank/DDBJ databases">
        <title>Hyperibacter terrae gen. nov., sp. nov. and Hyperibacter viscosus sp. nov., two new members in the family Rhodospirillaceae isolated from the rhizosphere of Hypericum perforatum.</title>
        <authorList>
            <person name="Noviana Z."/>
        </authorList>
    </citation>
    <scope>NUCLEOTIDE SEQUENCE [LARGE SCALE GENOMIC DNA]</scope>
    <source>
        <strain evidence="1 2">R5913</strain>
    </source>
</reference>
<proteinExistence type="predicted"/>
<dbReference type="AlphaFoldDB" id="A0A5J6MFX7"/>
<evidence type="ECO:0000313" key="1">
    <source>
        <dbReference type="EMBL" id="QEX16362.1"/>
    </source>
</evidence>
<sequence length="68" mass="7774">MRSRYAFEDGASFLDLDQIEVERLRDRRAPARLHQELQLLEAGEAASMFLENVHSVLVLESWKCDPGG</sequence>
<organism evidence="1 2">
    <name type="scientific">Hypericibacter terrae</name>
    <dbReference type="NCBI Taxonomy" id="2602015"/>
    <lineage>
        <taxon>Bacteria</taxon>
        <taxon>Pseudomonadati</taxon>
        <taxon>Pseudomonadota</taxon>
        <taxon>Alphaproteobacteria</taxon>
        <taxon>Rhodospirillales</taxon>
        <taxon>Dongiaceae</taxon>
        <taxon>Hypericibacter</taxon>
    </lineage>
</organism>
<dbReference type="KEGG" id="htq:FRZ44_16550"/>
<keyword evidence="2" id="KW-1185">Reference proteome</keyword>
<accession>A0A5J6MFX7</accession>
<protein>
    <submittedName>
        <fullName evidence="1">Uncharacterized protein</fullName>
    </submittedName>
</protein>
<evidence type="ECO:0000313" key="2">
    <source>
        <dbReference type="Proteomes" id="UP000326202"/>
    </source>
</evidence>
<dbReference type="Proteomes" id="UP000326202">
    <property type="component" value="Chromosome"/>
</dbReference>
<gene>
    <name evidence="1" type="ORF">FRZ44_16550</name>
</gene>
<dbReference type="EMBL" id="CP042906">
    <property type="protein sequence ID" value="QEX16362.1"/>
    <property type="molecule type" value="Genomic_DNA"/>
</dbReference>
<name>A0A5J6MFX7_9PROT</name>